<dbReference type="InterPro" id="IPR016024">
    <property type="entry name" value="ARM-type_fold"/>
</dbReference>
<keyword evidence="1" id="KW-0812">Transmembrane</keyword>
<feature type="transmembrane region" description="Helical" evidence="1">
    <location>
        <begin position="12"/>
        <end position="31"/>
    </location>
</feature>
<dbReference type="GO" id="GO:0016491">
    <property type="term" value="F:oxidoreductase activity"/>
    <property type="evidence" value="ECO:0007669"/>
    <property type="project" value="TreeGrafter"/>
</dbReference>
<accession>A0A7V8NWP5</accession>
<name>A0A7V8NWP5_9BACT</name>
<keyword evidence="3" id="KW-1185">Reference proteome</keyword>
<dbReference type="AlphaFoldDB" id="A0A7V8NWP5"/>
<dbReference type="Pfam" id="PF13646">
    <property type="entry name" value="HEAT_2"/>
    <property type="match status" value="1"/>
</dbReference>
<dbReference type="SMART" id="SM00567">
    <property type="entry name" value="EZ_HEAT"/>
    <property type="match status" value="5"/>
</dbReference>
<dbReference type="Gene3D" id="1.25.10.10">
    <property type="entry name" value="Leucine-rich Repeat Variant"/>
    <property type="match status" value="1"/>
</dbReference>
<dbReference type="InterPro" id="IPR004155">
    <property type="entry name" value="PBS_lyase_HEAT"/>
</dbReference>
<dbReference type="SUPFAM" id="SSF48371">
    <property type="entry name" value="ARM repeat"/>
    <property type="match status" value="1"/>
</dbReference>
<dbReference type="InterPro" id="IPR011989">
    <property type="entry name" value="ARM-like"/>
</dbReference>
<evidence type="ECO:0000313" key="3">
    <source>
        <dbReference type="Proteomes" id="UP000567293"/>
    </source>
</evidence>
<proteinExistence type="predicted"/>
<comment type="caution">
    <text evidence="2">The sequence shown here is derived from an EMBL/GenBank/DDBJ whole genome shotgun (WGS) entry which is preliminary data.</text>
</comment>
<evidence type="ECO:0000313" key="2">
    <source>
        <dbReference type="EMBL" id="MBA0088856.1"/>
    </source>
</evidence>
<reference evidence="2" key="1">
    <citation type="submission" date="2020-06" db="EMBL/GenBank/DDBJ databases">
        <title>Legume-microbial interactions unlock mineral nutrients during tropical forest succession.</title>
        <authorList>
            <person name="Epihov D.Z."/>
        </authorList>
    </citation>
    <scope>NUCLEOTIDE SEQUENCE [LARGE SCALE GENOMIC DNA]</scope>
    <source>
        <strain evidence="2">Pan2503</strain>
    </source>
</reference>
<keyword evidence="1" id="KW-0472">Membrane</keyword>
<keyword evidence="1" id="KW-1133">Transmembrane helix</keyword>
<dbReference type="PANTHER" id="PTHR12697">
    <property type="entry name" value="PBS LYASE HEAT-LIKE PROTEIN"/>
    <property type="match status" value="1"/>
</dbReference>
<dbReference type="Proteomes" id="UP000567293">
    <property type="component" value="Unassembled WGS sequence"/>
</dbReference>
<gene>
    <name evidence="2" type="ORF">HRJ53_28035</name>
</gene>
<dbReference type="EMBL" id="JACDQQ010002716">
    <property type="protein sequence ID" value="MBA0088856.1"/>
    <property type="molecule type" value="Genomic_DNA"/>
</dbReference>
<protein>
    <submittedName>
        <fullName evidence="2">HEAT repeat domain-containing protein</fullName>
    </submittedName>
</protein>
<dbReference type="PANTHER" id="PTHR12697:SF5">
    <property type="entry name" value="DEOXYHYPUSINE HYDROXYLASE"/>
    <property type="match status" value="1"/>
</dbReference>
<evidence type="ECO:0000256" key="1">
    <source>
        <dbReference type="SAM" id="Phobius"/>
    </source>
</evidence>
<organism evidence="2 3">
    <name type="scientific">Candidatus Acidiferrum panamense</name>
    <dbReference type="NCBI Taxonomy" id="2741543"/>
    <lineage>
        <taxon>Bacteria</taxon>
        <taxon>Pseudomonadati</taxon>
        <taxon>Acidobacteriota</taxon>
        <taxon>Terriglobia</taxon>
        <taxon>Candidatus Acidiferrales</taxon>
        <taxon>Candidatus Acidiferrum</taxon>
    </lineage>
</organism>
<sequence length="392" mass="42823">MQPSDTLEIGRRILGLAMILMGIFGTVAELAKGYTLGTDFVESVAYARTPQQGTEMPRIESARAETRAVAGTLEATFHGILAQADKPEWVGYSVDETSGERNACCGNWNDGEGCGTCRLEEDHDATGGTTRVDGSIKLEGARRLVVLLRLEAKQVVRIRVASEDCTLDAGGLPFLWVTRVKPEESVALLATYVQEAEFDRHEHHRVGSGALTAIALHADASADRTMETFVLPERPEGLRKQAAFWLGAARGKQGLNTLERMAKNDPSSDVRAHVTFALSVSHEPGAIEEMIRMAHDDGSSRVRGQALFWLAQKAGKKAVSTITGAIENDPDTDVKKKAVFALSQLPKDEGVPKLIEIAQTNRNPEVRKQAMFWLGQSNDPRALEFFEQVLTK</sequence>